<dbReference type="PANTHER" id="PTHR43736:SF1">
    <property type="entry name" value="DIHYDRONEOPTERIN TRIPHOSPHATE DIPHOSPHATASE"/>
    <property type="match status" value="1"/>
</dbReference>
<dbReference type="Gene3D" id="3.90.79.10">
    <property type="entry name" value="Nucleoside Triphosphate Pyrophosphohydrolase"/>
    <property type="match status" value="1"/>
</dbReference>
<accession>A0A2M8EL78</accession>
<evidence type="ECO:0000259" key="2">
    <source>
        <dbReference type="PROSITE" id="PS51462"/>
    </source>
</evidence>
<dbReference type="PANTHER" id="PTHR43736">
    <property type="entry name" value="ADP-RIBOSE PYROPHOSPHATASE"/>
    <property type="match status" value="1"/>
</dbReference>
<sequence>MSIKREPHISKPISFGLNDNKYPTKSGVNMLTEISIRNCFDMLFTRVLKLIIHLEDNPNKLRITVEAFIVHKDEILLFKRDNKIKVFPGFWSVLGGHIDFSEDPLTACIREIKEETGLVVSCPDLKLKFISYHYHIDRNETWNIFGFFASVSDKSKTVSSDEGKSRWIPLEKVSGMDLFPPVAHYLDHTLNRDFGLLYSVSEWENAKLVKVLSEKSDRDD</sequence>
<evidence type="ECO:0000256" key="1">
    <source>
        <dbReference type="ARBA" id="ARBA00022801"/>
    </source>
</evidence>
<evidence type="ECO:0000313" key="3">
    <source>
        <dbReference type="EMBL" id="PJC23457.1"/>
    </source>
</evidence>
<proteinExistence type="predicted"/>
<dbReference type="GO" id="GO:0016787">
    <property type="term" value="F:hydrolase activity"/>
    <property type="evidence" value="ECO:0007669"/>
    <property type="project" value="UniProtKB-KW"/>
</dbReference>
<gene>
    <name evidence="3" type="ORF">CO058_03420</name>
</gene>
<dbReference type="PROSITE" id="PS00893">
    <property type="entry name" value="NUDIX_BOX"/>
    <property type="match status" value="1"/>
</dbReference>
<dbReference type="PROSITE" id="PS51462">
    <property type="entry name" value="NUDIX"/>
    <property type="match status" value="1"/>
</dbReference>
<protein>
    <recommendedName>
        <fullName evidence="2">Nudix hydrolase domain-containing protein</fullName>
    </recommendedName>
</protein>
<feature type="domain" description="Nudix hydrolase" evidence="2">
    <location>
        <begin position="60"/>
        <end position="190"/>
    </location>
</feature>
<dbReference type="EMBL" id="PFSJ01000025">
    <property type="protein sequence ID" value="PJC23457.1"/>
    <property type="molecule type" value="Genomic_DNA"/>
</dbReference>
<organism evidence="3 4">
    <name type="scientific">candidate division WWE3 bacterium CG_4_9_14_0_2_um_filter_35_11</name>
    <dbReference type="NCBI Taxonomy" id="1975077"/>
    <lineage>
        <taxon>Bacteria</taxon>
        <taxon>Katanobacteria</taxon>
    </lineage>
</organism>
<dbReference type="AlphaFoldDB" id="A0A2M8EL78"/>
<dbReference type="InterPro" id="IPR020084">
    <property type="entry name" value="NUDIX_hydrolase_CS"/>
</dbReference>
<reference evidence="4" key="1">
    <citation type="submission" date="2017-09" db="EMBL/GenBank/DDBJ databases">
        <title>Depth-based differentiation of microbial function through sediment-hosted aquifers and enrichment of novel symbionts in the deep terrestrial subsurface.</title>
        <authorList>
            <person name="Probst A.J."/>
            <person name="Ladd B."/>
            <person name="Jarett J.K."/>
            <person name="Geller-Mcgrath D.E."/>
            <person name="Sieber C.M.K."/>
            <person name="Emerson J.B."/>
            <person name="Anantharaman K."/>
            <person name="Thomas B.C."/>
            <person name="Malmstrom R."/>
            <person name="Stieglmeier M."/>
            <person name="Klingl A."/>
            <person name="Woyke T."/>
            <person name="Ryan C.M."/>
            <person name="Banfield J.F."/>
        </authorList>
    </citation>
    <scope>NUCLEOTIDE SEQUENCE [LARGE SCALE GENOMIC DNA]</scope>
</reference>
<dbReference type="InterPro" id="IPR015797">
    <property type="entry name" value="NUDIX_hydrolase-like_dom_sf"/>
</dbReference>
<evidence type="ECO:0000313" key="4">
    <source>
        <dbReference type="Proteomes" id="UP000229756"/>
    </source>
</evidence>
<dbReference type="InterPro" id="IPR000086">
    <property type="entry name" value="NUDIX_hydrolase_dom"/>
</dbReference>
<dbReference type="Proteomes" id="UP000229756">
    <property type="component" value="Unassembled WGS sequence"/>
</dbReference>
<name>A0A2M8EL78_UNCKA</name>
<dbReference type="Pfam" id="PF00293">
    <property type="entry name" value="NUDIX"/>
    <property type="match status" value="1"/>
</dbReference>
<keyword evidence="1" id="KW-0378">Hydrolase</keyword>
<dbReference type="SUPFAM" id="SSF55811">
    <property type="entry name" value="Nudix"/>
    <property type="match status" value="1"/>
</dbReference>
<comment type="caution">
    <text evidence="3">The sequence shown here is derived from an EMBL/GenBank/DDBJ whole genome shotgun (WGS) entry which is preliminary data.</text>
</comment>